<organism evidence="1 2">
    <name type="scientific">Ovis ammon polii</name>
    <dbReference type="NCBI Taxonomy" id="230172"/>
    <lineage>
        <taxon>Eukaryota</taxon>
        <taxon>Metazoa</taxon>
        <taxon>Chordata</taxon>
        <taxon>Craniata</taxon>
        <taxon>Vertebrata</taxon>
        <taxon>Euteleostomi</taxon>
        <taxon>Mammalia</taxon>
        <taxon>Eutheria</taxon>
        <taxon>Laurasiatheria</taxon>
        <taxon>Artiodactyla</taxon>
        <taxon>Ruminantia</taxon>
        <taxon>Pecora</taxon>
        <taxon>Bovidae</taxon>
        <taxon>Caprinae</taxon>
        <taxon>Ovis</taxon>
    </lineage>
</organism>
<accession>A0AAD4UNU2</accession>
<proteinExistence type="predicted"/>
<name>A0AAD4UNU2_OVIAM</name>
<sequence length="138" mass="15023">MTLQQPRLYDSGPASLADTLAPLLLPDPSYYDAVFAFAFAFAVASTWNGPTASPNCHSAPLQLVQNWPLLPVYTIQLDLPGIPLAFLHFQAIYGVAQSRTRLKRLSSSTTTTFKADLPPTHLFGNMTTCEISDPGLLQ</sequence>
<dbReference type="EMBL" id="JAKZEL010000001">
    <property type="protein sequence ID" value="KAI4548626.1"/>
    <property type="molecule type" value="Genomic_DNA"/>
</dbReference>
<evidence type="ECO:0000313" key="1">
    <source>
        <dbReference type="EMBL" id="KAI4548626.1"/>
    </source>
</evidence>
<keyword evidence="2" id="KW-1185">Reference proteome</keyword>
<dbReference type="AlphaFoldDB" id="A0AAD4UNU2"/>
<evidence type="ECO:0000313" key="2">
    <source>
        <dbReference type="Proteomes" id="UP001214576"/>
    </source>
</evidence>
<gene>
    <name evidence="1" type="ORF">MG293_000956</name>
</gene>
<protein>
    <submittedName>
        <fullName evidence="1">Uncharacterized protein</fullName>
    </submittedName>
</protein>
<comment type="caution">
    <text evidence="1">The sequence shown here is derived from an EMBL/GenBank/DDBJ whole genome shotgun (WGS) entry which is preliminary data.</text>
</comment>
<dbReference type="Proteomes" id="UP001214576">
    <property type="component" value="Unassembled WGS sequence"/>
</dbReference>
<reference evidence="1" key="1">
    <citation type="submission" date="2022-03" db="EMBL/GenBank/DDBJ databases">
        <title>Genomic analyses of argali, domestic sheep and their hybrids provide insights into chromosomal evolution, heterosis and genetic basis of agronomic traits.</title>
        <authorList>
            <person name="Li M."/>
        </authorList>
    </citation>
    <scope>NUCLEOTIDE SEQUENCE</scope>
    <source>
        <strain evidence="1">CAU-MHL-2022a</strain>
        <tissue evidence="1">Skin</tissue>
    </source>
</reference>